<dbReference type="InParanoid" id="K2RLB0"/>
<sequence length="70" mass="7439">MPLMKSFSLMIDPIAPHVTVNVTIGLLSVSYTLSNGSTLSAKSHLGLFSYAKVPQISDSSPDTVIFLEIG</sequence>
<proteinExistence type="predicted"/>
<comment type="caution">
    <text evidence="1">The sequence shown here is derived from an EMBL/GenBank/DDBJ whole genome shotgun (WGS) entry which is preliminary data.</text>
</comment>
<reference evidence="1 2" key="1">
    <citation type="journal article" date="2012" name="BMC Genomics">
        <title>Tools to kill: Genome of one of the most destructive plant pathogenic fungi Macrophomina phaseolina.</title>
        <authorList>
            <person name="Islam M.S."/>
            <person name="Haque M.S."/>
            <person name="Islam M.M."/>
            <person name="Emdad E.M."/>
            <person name="Halim A."/>
            <person name="Hossen Q.M.M."/>
            <person name="Hossain M.Z."/>
            <person name="Ahmed B."/>
            <person name="Rahim S."/>
            <person name="Rahman M.S."/>
            <person name="Alam M.M."/>
            <person name="Hou S."/>
            <person name="Wan X."/>
            <person name="Saito J.A."/>
            <person name="Alam M."/>
        </authorList>
    </citation>
    <scope>NUCLEOTIDE SEQUENCE [LARGE SCALE GENOMIC DNA]</scope>
    <source>
        <strain evidence="1 2">MS6</strain>
    </source>
</reference>
<dbReference type="VEuPathDB" id="FungiDB:MPH_07290"/>
<dbReference type="Proteomes" id="UP000007129">
    <property type="component" value="Unassembled WGS sequence"/>
</dbReference>
<gene>
    <name evidence="1" type="ORF">MPH_07290</name>
</gene>
<evidence type="ECO:0000313" key="2">
    <source>
        <dbReference type="Proteomes" id="UP000007129"/>
    </source>
</evidence>
<dbReference type="AlphaFoldDB" id="K2RLB0"/>
<evidence type="ECO:0000313" key="1">
    <source>
        <dbReference type="EMBL" id="EKG15478.1"/>
    </source>
</evidence>
<name>K2RLB0_MACPH</name>
<accession>K2RLB0</accession>
<feature type="non-terminal residue" evidence="1">
    <location>
        <position position="70"/>
    </location>
</feature>
<organism evidence="1 2">
    <name type="scientific">Macrophomina phaseolina (strain MS6)</name>
    <name type="common">Charcoal rot fungus</name>
    <dbReference type="NCBI Taxonomy" id="1126212"/>
    <lineage>
        <taxon>Eukaryota</taxon>
        <taxon>Fungi</taxon>
        <taxon>Dikarya</taxon>
        <taxon>Ascomycota</taxon>
        <taxon>Pezizomycotina</taxon>
        <taxon>Dothideomycetes</taxon>
        <taxon>Dothideomycetes incertae sedis</taxon>
        <taxon>Botryosphaeriales</taxon>
        <taxon>Botryosphaeriaceae</taxon>
        <taxon>Macrophomina</taxon>
    </lineage>
</organism>
<dbReference type="EMBL" id="AHHD01000296">
    <property type="protein sequence ID" value="EKG15478.1"/>
    <property type="molecule type" value="Genomic_DNA"/>
</dbReference>
<dbReference type="HOGENOM" id="CLU_2764769_0_0_1"/>
<protein>
    <submittedName>
        <fullName evidence="1">Uncharacterized protein</fullName>
    </submittedName>
</protein>